<dbReference type="AlphaFoldDB" id="A0A6L3ZIW9"/>
<protein>
    <submittedName>
        <fullName evidence="4">T9SS type A sorting domain-containing protein</fullName>
    </submittedName>
</protein>
<evidence type="ECO:0000256" key="2">
    <source>
        <dbReference type="SAM" id="SignalP"/>
    </source>
</evidence>
<dbReference type="OrthoDB" id="627712at2"/>
<keyword evidence="1 2" id="KW-0732">Signal</keyword>
<dbReference type="Pfam" id="PF18962">
    <property type="entry name" value="Por_Secre_tail"/>
    <property type="match status" value="1"/>
</dbReference>
<feature type="chain" id="PRO_5026817239" evidence="2">
    <location>
        <begin position="25"/>
        <end position="268"/>
    </location>
</feature>
<comment type="caution">
    <text evidence="4">The sequence shown here is derived from an EMBL/GenBank/DDBJ whole genome shotgun (WGS) entry which is preliminary data.</text>
</comment>
<feature type="domain" description="Secretion system C-terminal sorting" evidence="3">
    <location>
        <begin position="197"/>
        <end position="260"/>
    </location>
</feature>
<name>A0A6L3ZIW9_9FLAO</name>
<dbReference type="NCBIfam" id="TIGR04183">
    <property type="entry name" value="Por_Secre_tail"/>
    <property type="match status" value="1"/>
</dbReference>
<evidence type="ECO:0000313" key="4">
    <source>
        <dbReference type="EMBL" id="KAB2817488.1"/>
    </source>
</evidence>
<reference evidence="4 5" key="1">
    <citation type="submission" date="2019-10" db="EMBL/GenBank/DDBJ databases">
        <title>Genome sequence of Phaeocystidibacter marisrubri JCM30614 (type strain).</title>
        <authorList>
            <person name="Bowman J.P."/>
        </authorList>
    </citation>
    <scope>NUCLEOTIDE SEQUENCE [LARGE SCALE GENOMIC DNA]</scope>
    <source>
        <strain evidence="4 5">JCM 30614</strain>
    </source>
</reference>
<sequence>MKKSHTFRLRSNALALITAFSSVAMLGQSNDGVQNVELFPEKSTPEVVEVSGIFSMEVTWTGVQSRIESINWDNFGLSNSGSAYLRILDAEGTELYTGYPTERSNGDHQFEVASVFFETGFTYTLEFDLNQTSISIYSNNVFPWRPDNADPIDIESTELIGVADQPVDPDKVFPYFTMNMVYGVGLEETTHESWSTYPNPATDWISLPELTTSAQVDFYSVSGQLVHSENAEANQSSISTSTLAAGMYIVAVRGENGELIARSTVTVE</sequence>
<proteinExistence type="predicted"/>
<dbReference type="InterPro" id="IPR026444">
    <property type="entry name" value="Secre_tail"/>
</dbReference>
<accession>A0A6L3ZIW9</accession>
<dbReference type="RefSeq" id="WP_151692061.1">
    <property type="nucleotide sequence ID" value="NZ_BMGX01000002.1"/>
</dbReference>
<dbReference type="Proteomes" id="UP000484164">
    <property type="component" value="Unassembled WGS sequence"/>
</dbReference>
<evidence type="ECO:0000259" key="3">
    <source>
        <dbReference type="Pfam" id="PF18962"/>
    </source>
</evidence>
<organism evidence="4 5">
    <name type="scientific">Phaeocystidibacter marisrubri</name>
    <dbReference type="NCBI Taxonomy" id="1577780"/>
    <lineage>
        <taxon>Bacteria</taxon>
        <taxon>Pseudomonadati</taxon>
        <taxon>Bacteroidota</taxon>
        <taxon>Flavobacteriia</taxon>
        <taxon>Flavobacteriales</taxon>
        <taxon>Phaeocystidibacteraceae</taxon>
        <taxon>Phaeocystidibacter</taxon>
    </lineage>
</organism>
<dbReference type="EMBL" id="WBVQ01000001">
    <property type="protein sequence ID" value="KAB2817488.1"/>
    <property type="molecule type" value="Genomic_DNA"/>
</dbReference>
<feature type="signal peptide" evidence="2">
    <location>
        <begin position="1"/>
        <end position="24"/>
    </location>
</feature>
<evidence type="ECO:0000313" key="5">
    <source>
        <dbReference type="Proteomes" id="UP000484164"/>
    </source>
</evidence>
<keyword evidence="5" id="KW-1185">Reference proteome</keyword>
<gene>
    <name evidence="4" type="ORF">F8C82_03570</name>
</gene>
<evidence type="ECO:0000256" key="1">
    <source>
        <dbReference type="ARBA" id="ARBA00022729"/>
    </source>
</evidence>